<proteinExistence type="predicted"/>
<dbReference type="RefSeq" id="WP_146354286.1">
    <property type="nucleotide sequence ID" value="NZ_VOIR01000002.1"/>
</dbReference>
<evidence type="ECO:0000313" key="3">
    <source>
        <dbReference type="EMBL" id="KAA6437886.1"/>
    </source>
</evidence>
<dbReference type="InterPro" id="IPR009839">
    <property type="entry name" value="SseB_N"/>
</dbReference>
<evidence type="ECO:0000313" key="4">
    <source>
        <dbReference type="Proteomes" id="UP000323221"/>
    </source>
</evidence>
<feature type="compositionally biased region" description="Basic and acidic residues" evidence="1">
    <location>
        <begin position="1"/>
        <end position="10"/>
    </location>
</feature>
<sequence length="280" mass="28806">MADGQPRRAADSAGRPWEGRSFDHHDTAYAHDDGSAPAGFVDAVRALADGSGGRSAVVDALRGARLLVPLLAAAGETGVDDRGRTVDKTQELSIVTVLGPDGRPILPMFSSVDGMRGWNAAARPVPTGIGRAAAAALDGPGRIVVDPGAATELVLTRTMLEALLTDAPWTWGVEDPAVQGAVVDAMLAQPAVQAVVLATGDPRSTLAGADLEVHALVDAAPDAAEQVQCAAAALADAELVRERIDSVAVRVHRWDGGAARLPLRAPAVLAVTRAEREAAR</sequence>
<reference evidence="3 4" key="1">
    <citation type="submission" date="2019-08" db="EMBL/GenBank/DDBJ databases">
        <title>Agrococcus lahaulensis sp. nov., isolated from a cold desert of the Indian Himalayas.</title>
        <authorList>
            <person name="Qu J.H."/>
        </authorList>
    </citation>
    <scope>NUCLEOTIDE SEQUENCE [LARGE SCALE GENOMIC DNA]</scope>
    <source>
        <strain evidence="3 4">NS18</strain>
    </source>
</reference>
<comment type="caution">
    <text evidence="3">The sequence shown here is derived from an EMBL/GenBank/DDBJ whole genome shotgun (WGS) entry which is preliminary data.</text>
</comment>
<feature type="domain" description="SseB protein N-terminal" evidence="2">
    <location>
        <begin position="43"/>
        <end position="162"/>
    </location>
</feature>
<evidence type="ECO:0000259" key="2">
    <source>
        <dbReference type="Pfam" id="PF07179"/>
    </source>
</evidence>
<gene>
    <name evidence="3" type="ORF">FQ330_00350</name>
</gene>
<protein>
    <submittedName>
        <fullName evidence="3">SseB family protein</fullName>
    </submittedName>
</protein>
<dbReference type="OrthoDB" id="5188303at2"/>
<accession>A0A5M8QTD5</accession>
<dbReference type="AlphaFoldDB" id="A0A5M8QTD5"/>
<feature type="compositionally biased region" description="Basic and acidic residues" evidence="1">
    <location>
        <begin position="17"/>
        <end position="30"/>
    </location>
</feature>
<feature type="region of interest" description="Disordered" evidence="1">
    <location>
        <begin position="1"/>
        <end position="30"/>
    </location>
</feature>
<dbReference type="Pfam" id="PF07179">
    <property type="entry name" value="SseB"/>
    <property type="match status" value="1"/>
</dbReference>
<dbReference type="EMBL" id="VOIR01000002">
    <property type="protein sequence ID" value="KAA6437886.1"/>
    <property type="molecule type" value="Genomic_DNA"/>
</dbReference>
<keyword evidence="4" id="KW-1185">Reference proteome</keyword>
<dbReference type="Proteomes" id="UP000323221">
    <property type="component" value="Unassembled WGS sequence"/>
</dbReference>
<organism evidence="3 4">
    <name type="scientific">Agrococcus sediminis</name>
    <dbReference type="NCBI Taxonomy" id="2599924"/>
    <lineage>
        <taxon>Bacteria</taxon>
        <taxon>Bacillati</taxon>
        <taxon>Actinomycetota</taxon>
        <taxon>Actinomycetes</taxon>
        <taxon>Micrococcales</taxon>
        <taxon>Microbacteriaceae</taxon>
        <taxon>Agrococcus</taxon>
    </lineage>
</organism>
<evidence type="ECO:0000256" key="1">
    <source>
        <dbReference type="SAM" id="MobiDB-lite"/>
    </source>
</evidence>
<name>A0A5M8QTD5_9MICO</name>